<accession>A0A4S8JW32</accession>
<dbReference type="AlphaFoldDB" id="A0A4S8JW32"/>
<evidence type="ECO:0000259" key="2">
    <source>
        <dbReference type="Pfam" id="PF25474"/>
    </source>
</evidence>
<dbReference type="Pfam" id="PF25474">
    <property type="entry name" value="TPR_TmcB"/>
    <property type="match status" value="1"/>
</dbReference>
<reference evidence="3 4" key="1">
    <citation type="journal article" date="2019" name="Nat. Plants">
        <title>Genome sequencing of Musa balbisiana reveals subgenome evolution and function divergence in polyploid bananas.</title>
        <authorList>
            <person name="Yao X."/>
        </authorList>
    </citation>
    <scope>NUCLEOTIDE SEQUENCE [LARGE SCALE GENOMIC DNA]</scope>
    <source>
        <strain evidence="4">cv. DH-PKW</strain>
        <tissue evidence="3">Leaves</tissue>
    </source>
</reference>
<name>A0A4S8JW32_MUSBA</name>
<dbReference type="SUPFAM" id="SSF48452">
    <property type="entry name" value="TPR-like"/>
    <property type="match status" value="1"/>
</dbReference>
<comment type="caution">
    <text evidence="3">The sequence shown here is derived from an EMBL/GenBank/DDBJ whole genome shotgun (WGS) entry which is preliminary data.</text>
</comment>
<proteinExistence type="predicted"/>
<organism evidence="3 4">
    <name type="scientific">Musa balbisiana</name>
    <name type="common">Banana</name>
    <dbReference type="NCBI Taxonomy" id="52838"/>
    <lineage>
        <taxon>Eukaryota</taxon>
        <taxon>Viridiplantae</taxon>
        <taxon>Streptophyta</taxon>
        <taxon>Embryophyta</taxon>
        <taxon>Tracheophyta</taxon>
        <taxon>Spermatophyta</taxon>
        <taxon>Magnoliopsida</taxon>
        <taxon>Liliopsida</taxon>
        <taxon>Zingiberales</taxon>
        <taxon>Musaceae</taxon>
        <taxon>Musa</taxon>
    </lineage>
</organism>
<protein>
    <recommendedName>
        <fullName evidence="2">TmcB/TmcC TPR repeats domain-containing protein</fullName>
    </recommendedName>
</protein>
<dbReference type="PANTHER" id="PTHR26312">
    <property type="entry name" value="TETRATRICOPEPTIDE REPEAT PROTEIN 5"/>
    <property type="match status" value="1"/>
</dbReference>
<dbReference type="EMBL" id="PYDT01000003">
    <property type="protein sequence ID" value="THU66462.1"/>
    <property type="molecule type" value="Genomic_DNA"/>
</dbReference>
<evidence type="ECO:0000256" key="1">
    <source>
        <dbReference type="SAM" id="MobiDB-lite"/>
    </source>
</evidence>
<dbReference type="PANTHER" id="PTHR26312:SF123">
    <property type="entry name" value="TETRATRICOPEPTIDE REPEAT (TPR)-LIKE SUPERFAMILY PROTEIN"/>
    <property type="match status" value="1"/>
</dbReference>
<feature type="region of interest" description="Disordered" evidence="1">
    <location>
        <begin position="109"/>
        <end position="129"/>
    </location>
</feature>
<dbReference type="InterPro" id="IPR057352">
    <property type="entry name" value="TPR_TmcB/C"/>
</dbReference>
<evidence type="ECO:0000313" key="3">
    <source>
        <dbReference type="EMBL" id="THU66462.1"/>
    </source>
</evidence>
<dbReference type="Gene3D" id="1.25.40.10">
    <property type="entry name" value="Tetratricopeptide repeat domain"/>
    <property type="match status" value="1"/>
</dbReference>
<dbReference type="InterPro" id="IPR011990">
    <property type="entry name" value="TPR-like_helical_dom_sf"/>
</dbReference>
<dbReference type="Proteomes" id="UP000317650">
    <property type="component" value="Chromosome 5"/>
</dbReference>
<gene>
    <name evidence="3" type="ORF">C4D60_Mb05t14390</name>
</gene>
<dbReference type="STRING" id="52838.A0A4S8JW32"/>
<sequence>MTAAILTRSCSFLGEPRRYGDSAAGISFLRRNRSGLLLPTRSRCAAALHYEAEVGREGRLLRQARSEGDLIPSNSPGQVDLQANRFDIGVAVPAIPPVEQVSCSGGGFGKGRKVGRGRGGGGGGDQNHNRRIAEHYQRMLRSDPSSALLLRNYGRFLHEVEGDAKGAEEYYGRAILASPGDGEVLSLYGKLVWETHRDGERAEAYFERAVEASPDDCLVLGSYAHFLWDSEEEEEKGTVQVSSPLAEAF</sequence>
<feature type="domain" description="TmcB/TmcC TPR repeats" evidence="2">
    <location>
        <begin position="130"/>
        <end position="174"/>
    </location>
</feature>
<evidence type="ECO:0000313" key="4">
    <source>
        <dbReference type="Proteomes" id="UP000317650"/>
    </source>
</evidence>
<keyword evidence="4" id="KW-1185">Reference proteome</keyword>